<evidence type="ECO:0000313" key="2">
    <source>
        <dbReference type="Proteomes" id="UP001501288"/>
    </source>
</evidence>
<accession>A0ABN2C8Z9</accession>
<evidence type="ECO:0008006" key="3">
    <source>
        <dbReference type="Google" id="ProtNLM"/>
    </source>
</evidence>
<protein>
    <recommendedName>
        <fullName evidence="3">DNA-binding protein</fullName>
    </recommendedName>
</protein>
<dbReference type="Proteomes" id="UP001501288">
    <property type="component" value="Unassembled WGS sequence"/>
</dbReference>
<sequence length="126" mass="13834">MEQMLAKLRARFLPGPSGEEAAAAQRAREASRYALAPARRRVRIEGRVSEVTVRPRSESVPDLVVDLDPFDTSVQPASLVMLGRREVVGIHVGAALAVEGLLTTVKNRPTIFNPAYELLLENEESQ</sequence>
<organism evidence="1 2">
    <name type="scientific">Dermacoccus barathri</name>
    <dbReference type="NCBI Taxonomy" id="322601"/>
    <lineage>
        <taxon>Bacteria</taxon>
        <taxon>Bacillati</taxon>
        <taxon>Actinomycetota</taxon>
        <taxon>Actinomycetes</taxon>
        <taxon>Micrococcales</taxon>
        <taxon>Dermacoccaceae</taxon>
        <taxon>Dermacoccus</taxon>
    </lineage>
</organism>
<dbReference type="EMBL" id="BAAANV010000069">
    <property type="protein sequence ID" value="GAA1553771.1"/>
    <property type="molecule type" value="Genomic_DNA"/>
</dbReference>
<name>A0ABN2C8Z9_9MICO</name>
<dbReference type="RefSeq" id="WP_346030985.1">
    <property type="nucleotide sequence ID" value="NZ_BAAANV010000069.1"/>
</dbReference>
<comment type="caution">
    <text evidence="1">The sequence shown here is derived from an EMBL/GenBank/DDBJ whole genome shotgun (WGS) entry which is preliminary data.</text>
</comment>
<reference evidence="1 2" key="1">
    <citation type="journal article" date="2019" name="Int. J. Syst. Evol. Microbiol.">
        <title>The Global Catalogue of Microorganisms (GCM) 10K type strain sequencing project: providing services to taxonomists for standard genome sequencing and annotation.</title>
        <authorList>
            <consortium name="The Broad Institute Genomics Platform"/>
            <consortium name="The Broad Institute Genome Sequencing Center for Infectious Disease"/>
            <person name="Wu L."/>
            <person name="Ma J."/>
        </authorList>
    </citation>
    <scope>NUCLEOTIDE SEQUENCE [LARGE SCALE GENOMIC DNA]</scope>
    <source>
        <strain evidence="1 2">JCM 14588</strain>
    </source>
</reference>
<proteinExistence type="predicted"/>
<evidence type="ECO:0000313" key="1">
    <source>
        <dbReference type="EMBL" id="GAA1553771.1"/>
    </source>
</evidence>
<gene>
    <name evidence="1" type="ORF">GCM10009762_28100</name>
</gene>
<keyword evidence="2" id="KW-1185">Reference proteome</keyword>